<dbReference type="EnsemblMetazoa" id="HelroT160481">
    <property type="protein sequence ID" value="HelroP160481"/>
    <property type="gene ID" value="HelroG160481"/>
</dbReference>
<accession>T1EQA9</accession>
<reference evidence="2 4" key="2">
    <citation type="journal article" date="2013" name="Nature">
        <title>Insights into bilaterian evolution from three spiralian genomes.</title>
        <authorList>
            <person name="Simakov O."/>
            <person name="Marletaz F."/>
            <person name="Cho S.J."/>
            <person name="Edsinger-Gonzales E."/>
            <person name="Havlak P."/>
            <person name="Hellsten U."/>
            <person name="Kuo D.H."/>
            <person name="Larsson T."/>
            <person name="Lv J."/>
            <person name="Arendt D."/>
            <person name="Savage R."/>
            <person name="Osoegawa K."/>
            <person name="de Jong P."/>
            <person name="Grimwood J."/>
            <person name="Chapman J.A."/>
            <person name="Shapiro H."/>
            <person name="Aerts A."/>
            <person name="Otillar R.P."/>
            <person name="Terry A.Y."/>
            <person name="Boore J.L."/>
            <person name="Grigoriev I.V."/>
            <person name="Lindberg D.R."/>
            <person name="Seaver E.C."/>
            <person name="Weisblat D.A."/>
            <person name="Putnam N.H."/>
            <person name="Rokhsar D.S."/>
        </authorList>
    </citation>
    <scope>NUCLEOTIDE SEQUENCE</scope>
</reference>
<gene>
    <name evidence="3" type="primary">20198759</name>
    <name evidence="2" type="ORF">HELRODRAFT_160481</name>
</gene>
<name>T1EQA9_HELRO</name>
<feature type="compositionally biased region" description="Low complexity" evidence="1">
    <location>
        <begin position="111"/>
        <end position="125"/>
    </location>
</feature>
<dbReference type="Proteomes" id="UP000015101">
    <property type="component" value="Unassembled WGS sequence"/>
</dbReference>
<keyword evidence="4" id="KW-1185">Reference proteome</keyword>
<sequence>MAVLFVVYIPIEDVSDPTEDDSQEKNKKIFEIEPAFNSVGDYGLPRVDSKQKFREVPSVTDIACAQQQQQQLQLQQQENNIKVLQGLPTATQQNEDIEYASESKPLLEITPKSVSPSKLPKSASSNVLMDRNQQQPQPQMTTTTTTTTLQSAENNNTLPKSFYREIPGSRFKVSIAAENPAKPASAAMTTSTNEVAKFPRRESTVPSDMFNDDSVEFIKEVITLKELQILIYSNLISIGITG</sequence>
<reference evidence="4" key="1">
    <citation type="submission" date="2012-12" db="EMBL/GenBank/DDBJ databases">
        <authorList>
            <person name="Hellsten U."/>
            <person name="Grimwood J."/>
            <person name="Chapman J.A."/>
            <person name="Shapiro H."/>
            <person name="Aerts A."/>
            <person name="Otillar R.P."/>
            <person name="Terry A.Y."/>
            <person name="Boore J.L."/>
            <person name="Simakov O."/>
            <person name="Marletaz F."/>
            <person name="Cho S.-J."/>
            <person name="Edsinger-Gonzales E."/>
            <person name="Havlak P."/>
            <person name="Kuo D.-H."/>
            <person name="Larsson T."/>
            <person name="Lv J."/>
            <person name="Arendt D."/>
            <person name="Savage R."/>
            <person name="Osoegawa K."/>
            <person name="de Jong P."/>
            <person name="Lindberg D.R."/>
            <person name="Seaver E.C."/>
            <person name="Weisblat D.A."/>
            <person name="Putnam N.H."/>
            <person name="Grigoriev I.V."/>
            <person name="Rokhsar D.S."/>
        </authorList>
    </citation>
    <scope>NUCLEOTIDE SEQUENCE</scope>
</reference>
<organism evidence="3 4">
    <name type="scientific">Helobdella robusta</name>
    <name type="common">Californian leech</name>
    <dbReference type="NCBI Taxonomy" id="6412"/>
    <lineage>
        <taxon>Eukaryota</taxon>
        <taxon>Metazoa</taxon>
        <taxon>Spiralia</taxon>
        <taxon>Lophotrochozoa</taxon>
        <taxon>Annelida</taxon>
        <taxon>Clitellata</taxon>
        <taxon>Hirudinea</taxon>
        <taxon>Rhynchobdellida</taxon>
        <taxon>Glossiphoniidae</taxon>
        <taxon>Helobdella</taxon>
    </lineage>
</organism>
<protein>
    <submittedName>
        <fullName evidence="2 3">Uncharacterized protein</fullName>
    </submittedName>
</protein>
<dbReference type="AlphaFoldDB" id="T1EQA9"/>
<evidence type="ECO:0000313" key="4">
    <source>
        <dbReference type="Proteomes" id="UP000015101"/>
    </source>
</evidence>
<dbReference type="EMBL" id="AMQM01000603">
    <property type="status" value="NOT_ANNOTATED_CDS"/>
    <property type="molecule type" value="Genomic_DNA"/>
</dbReference>
<dbReference type="CTD" id="20198759"/>
<proteinExistence type="predicted"/>
<dbReference type="RefSeq" id="XP_009015685.1">
    <property type="nucleotide sequence ID" value="XM_009017437.1"/>
</dbReference>
<evidence type="ECO:0000256" key="1">
    <source>
        <dbReference type="SAM" id="MobiDB-lite"/>
    </source>
</evidence>
<reference evidence="3" key="3">
    <citation type="submission" date="2015-06" db="UniProtKB">
        <authorList>
            <consortium name="EnsemblMetazoa"/>
        </authorList>
    </citation>
    <scope>IDENTIFICATION</scope>
</reference>
<evidence type="ECO:0000313" key="2">
    <source>
        <dbReference type="EMBL" id="ESO06317.1"/>
    </source>
</evidence>
<dbReference type="GeneID" id="20198759"/>
<dbReference type="HOGENOM" id="CLU_1148291_0_0_1"/>
<dbReference type="EMBL" id="KB096324">
    <property type="protein sequence ID" value="ESO06317.1"/>
    <property type="molecule type" value="Genomic_DNA"/>
</dbReference>
<feature type="compositionally biased region" description="Low complexity" evidence="1">
    <location>
        <begin position="133"/>
        <end position="148"/>
    </location>
</feature>
<evidence type="ECO:0000313" key="3">
    <source>
        <dbReference type="EnsemblMetazoa" id="HelroP160481"/>
    </source>
</evidence>
<dbReference type="InParanoid" id="T1EQA9"/>
<dbReference type="KEGG" id="hro:HELRODRAFT_160481"/>
<feature type="region of interest" description="Disordered" evidence="1">
    <location>
        <begin position="108"/>
        <end position="149"/>
    </location>
</feature>